<feature type="compositionally biased region" description="Low complexity" evidence="1">
    <location>
        <begin position="242"/>
        <end position="254"/>
    </location>
</feature>
<proteinExistence type="predicted"/>
<dbReference type="AlphaFoldDB" id="A0A228HT33"/>
<feature type="compositionally biased region" description="Low complexity" evidence="1">
    <location>
        <begin position="440"/>
        <end position="454"/>
    </location>
</feature>
<comment type="caution">
    <text evidence="3">The sequence shown here is derived from an EMBL/GenBank/DDBJ whole genome shotgun (WGS) entry which is preliminary data.</text>
</comment>
<accession>A0A228HT33</accession>
<feature type="compositionally biased region" description="Low complexity" evidence="1">
    <location>
        <begin position="463"/>
        <end position="472"/>
    </location>
</feature>
<feature type="region of interest" description="Disordered" evidence="1">
    <location>
        <begin position="242"/>
        <end position="262"/>
    </location>
</feature>
<feature type="region of interest" description="Disordered" evidence="1">
    <location>
        <begin position="434"/>
        <end position="472"/>
    </location>
</feature>
<feature type="domain" description="DZANK-type" evidence="2">
    <location>
        <begin position="34"/>
        <end position="87"/>
    </location>
</feature>
<feature type="compositionally biased region" description="Low complexity" evidence="1">
    <location>
        <begin position="169"/>
        <end position="187"/>
    </location>
</feature>
<reference evidence="4" key="1">
    <citation type="submission" date="2017-06" db="EMBL/GenBank/DDBJ databases">
        <authorList>
            <person name="LiPuma J."/>
            <person name="Spilker T."/>
        </authorList>
    </citation>
    <scope>NUCLEOTIDE SEQUENCE [LARGE SCALE GENOMIC DNA]</scope>
    <source>
        <strain evidence="4">AU17325</strain>
    </source>
</reference>
<dbReference type="InterPro" id="IPR025874">
    <property type="entry name" value="DZR"/>
</dbReference>
<evidence type="ECO:0000259" key="2">
    <source>
        <dbReference type="Pfam" id="PF12773"/>
    </source>
</evidence>
<feature type="region of interest" description="Disordered" evidence="1">
    <location>
        <begin position="169"/>
        <end position="214"/>
    </location>
</feature>
<organism evidence="3 4">
    <name type="scientific">Burkholderia aenigmatica</name>
    <dbReference type="NCBI Taxonomy" id="2015348"/>
    <lineage>
        <taxon>Bacteria</taxon>
        <taxon>Pseudomonadati</taxon>
        <taxon>Pseudomonadota</taxon>
        <taxon>Betaproteobacteria</taxon>
        <taxon>Burkholderiales</taxon>
        <taxon>Burkholderiaceae</taxon>
        <taxon>Burkholderia</taxon>
        <taxon>Burkholderia cepacia complex</taxon>
    </lineage>
</organism>
<feature type="region of interest" description="Disordered" evidence="1">
    <location>
        <begin position="277"/>
        <end position="300"/>
    </location>
</feature>
<name>A0A228HT33_9BURK</name>
<gene>
    <name evidence="3" type="ORF">CFB84_39715</name>
</gene>
<dbReference type="EMBL" id="NKFA01000037">
    <property type="protein sequence ID" value="OXI33334.1"/>
    <property type="molecule type" value="Genomic_DNA"/>
</dbReference>
<reference evidence="3 4" key="2">
    <citation type="submission" date="2017-08" db="EMBL/GenBank/DDBJ databases">
        <title>WGS of novel Burkholderia cepaca complex species.</title>
        <authorList>
            <person name="Lipuma J."/>
            <person name="Spilker T."/>
        </authorList>
    </citation>
    <scope>NUCLEOTIDE SEQUENCE [LARGE SCALE GENOMIC DNA]</scope>
    <source>
        <strain evidence="3 4">AU17325</strain>
    </source>
</reference>
<evidence type="ECO:0000313" key="4">
    <source>
        <dbReference type="Proteomes" id="UP000214600"/>
    </source>
</evidence>
<evidence type="ECO:0000256" key="1">
    <source>
        <dbReference type="SAM" id="MobiDB-lite"/>
    </source>
</evidence>
<sequence>MQRDAVIRTSMRIPARRRHADRRKEEDYLFMTQCTHCESELPDGLKFCIKCGTPVAAAQPRIEAAVPPCRRCHTELTPNQRFCNKCGTPVASSNDVDVIDVELPAPPVEPVRAPEPVQPFGQVAAETAREIPHGAAEVSGTHVAPVVEPADADVAVDDVLPVTDIAETASSQVSAPVSSPEPAAPAARTTEAHDRDAATGTSHATPAVADPQPASVTAAAIAEAAVERHDVSHDVPDVDVPPASAADVPDTAVTHAGESAPPVSVVEETIVLPASAQPERPASGAAPQPVPPAAPTNRDTSATPKIIAAGVALVVACAGGAFWWHGRHASTPAAPEPAAASAVPAVTADAASGLAASGSLAASAVSATASTDAPASAPINAAAINAAALAASATAPASTPAVVTNAAPVAVPATTPASNAPPASVNAQQTSPFANLQDNAPAPSEPAAVAAAPHVKPRPTPPARTAAATAPASPAIDGLLKRAQGDLSRGQYDKAIATAESVLALEPGNRPAKTLIDKAKARQMDALRNNSTLE</sequence>
<dbReference type="Pfam" id="PF12773">
    <property type="entry name" value="DZR"/>
    <property type="match status" value="1"/>
</dbReference>
<dbReference type="Proteomes" id="UP000214600">
    <property type="component" value="Unassembled WGS sequence"/>
</dbReference>
<evidence type="ECO:0000313" key="3">
    <source>
        <dbReference type="EMBL" id="OXI33334.1"/>
    </source>
</evidence>
<dbReference type="OrthoDB" id="9758570at2"/>
<protein>
    <recommendedName>
        <fullName evidence="2">DZANK-type domain-containing protein</fullName>
    </recommendedName>
</protein>